<evidence type="ECO:0000256" key="5">
    <source>
        <dbReference type="ARBA" id="ARBA00022692"/>
    </source>
</evidence>
<evidence type="ECO:0000256" key="2">
    <source>
        <dbReference type="ARBA" id="ARBA00006344"/>
    </source>
</evidence>
<keyword evidence="5" id="KW-0812">Transmembrane</keyword>
<evidence type="ECO:0000256" key="11">
    <source>
        <dbReference type="ARBA" id="ARBA00023128"/>
    </source>
</evidence>
<comment type="subunit">
    <text evidence="13">Component of the TIM23 complex.</text>
</comment>
<gene>
    <name evidence="16" type="ORF">DASB73_029420</name>
</gene>
<comment type="caution">
    <text evidence="16">The sequence shown here is derived from an EMBL/GenBank/DDBJ whole genome shotgun (WGS) entry which is preliminary data.</text>
</comment>
<evidence type="ECO:0000256" key="7">
    <source>
        <dbReference type="ARBA" id="ARBA00022927"/>
    </source>
</evidence>
<evidence type="ECO:0000256" key="6">
    <source>
        <dbReference type="ARBA" id="ARBA00022792"/>
    </source>
</evidence>
<dbReference type="EMBL" id="BTGC01000008">
    <property type="protein sequence ID" value="GMM51979.1"/>
    <property type="molecule type" value="Genomic_DNA"/>
</dbReference>
<accession>A0AAV5RN96</accession>
<keyword evidence="4 13" id="KW-0813">Transport</keyword>
<keyword evidence="17" id="KW-1185">Reference proteome</keyword>
<dbReference type="SUPFAM" id="SSF56784">
    <property type="entry name" value="HAD-like"/>
    <property type="match status" value="1"/>
</dbReference>
<dbReference type="FunFam" id="3.40.50.1000:FF:000019">
    <property type="entry name" value="Mitochondrial import inner membrane translocase subunit TIM50"/>
    <property type="match status" value="1"/>
</dbReference>
<keyword evidence="12" id="KW-0472">Membrane</keyword>
<keyword evidence="11 13" id="KW-0496">Mitochondrion</keyword>
<feature type="region of interest" description="Disordered" evidence="14">
    <location>
        <begin position="334"/>
        <end position="358"/>
    </location>
</feature>
<dbReference type="CDD" id="cd07521">
    <property type="entry name" value="HAD_FCP1-like"/>
    <property type="match status" value="1"/>
</dbReference>
<dbReference type="GO" id="GO:0015031">
    <property type="term" value="P:protein transport"/>
    <property type="evidence" value="ECO:0007669"/>
    <property type="project" value="UniProtKB-KW"/>
</dbReference>
<organism evidence="16 17">
    <name type="scientific">Starmerella bacillaris</name>
    <name type="common">Yeast</name>
    <name type="synonym">Candida zemplinina</name>
    <dbReference type="NCBI Taxonomy" id="1247836"/>
    <lineage>
        <taxon>Eukaryota</taxon>
        <taxon>Fungi</taxon>
        <taxon>Dikarya</taxon>
        <taxon>Ascomycota</taxon>
        <taxon>Saccharomycotina</taxon>
        <taxon>Dipodascomycetes</taxon>
        <taxon>Dipodascales</taxon>
        <taxon>Trichomonascaceae</taxon>
        <taxon>Starmerella</taxon>
    </lineage>
</organism>
<evidence type="ECO:0000313" key="17">
    <source>
        <dbReference type="Proteomes" id="UP001362899"/>
    </source>
</evidence>
<keyword evidence="10 13" id="KW-0811">Translocation</keyword>
<dbReference type="Pfam" id="PF03031">
    <property type="entry name" value="NIF"/>
    <property type="match status" value="1"/>
</dbReference>
<evidence type="ECO:0000256" key="13">
    <source>
        <dbReference type="RuleBase" id="RU365079"/>
    </source>
</evidence>
<dbReference type="InterPro" id="IPR023214">
    <property type="entry name" value="HAD_sf"/>
</dbReference>
<dbReference type="PROSITE" id="PS50969">
    <property type="entry name" value="FCP1"/>
    <property type="match status" value="1"/>
</dbReference>
<dbReference type="GO" id="GO:0005744">
    <property type="term" value="C:TIM23 mitochondrial import inner membrane translocase complex"/>
    <property type="evidence" value="ECO:0007669"/>
    <property type="project" value="UniProtKB-UniRule"/>
</dbReference>
<evidence type="ECO:0000256" key="10">
    <source>
        <dbReference type="ARBA" id="ARBA00023010"/>
    </source>
</evidence>
<name>A0AAV5RN96_STABA</name>
<protein>
    <recommendedName>
        <fullName evidence="3 13">Mitochondrial import inner membrane translocase subunit TIM50</fullName>
    </recommendedName>
</protein>
<evidence type="ECO:0000256" key="12">
    <source>
        <dbReference type="ARBA" id="ARBA00023136"/>
    </source>
</evidence>
<feature type="region of interest" description="Disordered" evidence="14">
    <location>
        <begin position="404"/>
        <end position="423"/>
    </location>
</feature>
<dbReference type="AlphaFoldDB" id="A0AAV5RN96"/>
<comment type="function">
    <text evidence="13">Essential component of the TIM23 complex, a complex that mediates the translocation of transit peptide-containing proteins across the mitochondrial inner membrane.</text>
</comment>
<evidence type="ECO:0000256" key="9">
    <source>
        <dbReference type="ARBA" id="ARBA00022989"/>
    </source>
</evidence>
<dbReference type="InterPro" id="IPR050365">
    <property type="entry name" value="TIM50"/>
</dbReference>
<evidence type="ECO:0000256" key="3">
    <source>
        <dbReference type="ARBA" id="ARBA00020799"/>
    </source>
</evidence>
<evidence type="ECO:0000313" key="16">
    <source>
        <dbReference type="EMBL" id="GMM51979.1"/>
    </source>
</evidence>
<keyword evidence="8 13" id="KW-0809">Transit peptide</keyword>
<feature type="domain" description="FCP1 homology" evidence="15">
    <location>
        <begin position="152"/>
        <end position="296"/>
    </location>
</feature>
<dbReference type="Proteomes" id="UP001362899">
    <property type="component" value="Unassembled WGS sequence"/>
</dbReference>
<sequence>MLQALKRATYMAPRVPRVPMARVSCRQLSSTSILRKKVLDEKLLNRAGVEDAQEQDKGKKWGSTAQMPREESQQVQKRTRRAWVLTGLMLGGVAAFLARPLSEDERETFPELKLNNWEFKGAWDRVQARYFSTVDSFTAPVFEKLLPDSLPPPYDRPTLVIAVDDLLVKSEWTRKYGWRVAKRPGVDYFLGYLAQFYEIVLFSDKYQAMAAETVLKLDPLRASVSYALFREATRYENGILIKDLRNLNRDLNRVLILDVDPEAVKLQPENCLLLDRWHGNSDDRDLVRLIPLLEWLGARPIKDVRESIKPYTNSPDGVLNEFERQDKLSREEWARTHSKQRPSINSLLGIGAGNSGVRPQDAIRMESQKNYERFKQHVDEYGKKMIEEEEQKMKDAMNQHEMTLNKWLQGDTPSPEELLKKDN</sequence>
<keyword evidence="7 13" id="KW-0653">Protein transport</keyword>
<comment type="subcellular location">
    <subcellularLocation>
        <location evidence="1 13">Mitochondrion inner membrane</location>
        <topology evidence="1 13">Single-pass membrane protein</topology>
    </subcellularLocation>
</comment>
<dbReference type="InterPro" id="IPR004274">
    <property type="entry name" value="FCP1_dom"/>
</dbReference>
<dbReference type="PANTHER" id="PTHR12210">
    <property type="entry name" value="DULLARD PROTEIN PHOSPHATASE"/>
    <property type="match status" value="1"/>
</dbReference>
<evidence type="ECO:0000256" key="4">
    <source>
        <dbReference type="ARBA" id="ARBA00022448"/>
    </source>
</evidence>
<keyword evidence="9" id="KW-1133">Transmembrane helix</keyword>
<reference evidence="16 17" key="1">
    <citation type="journal article" date="2023" name="Elife">
        <title>Identification of key yeast species and microbe-microbe interactions impacting larval growth of Drosophila in the wild.</title>
        <authorList>
            <person name="Mure A."/>
            <person name="Sugiura Y."/>
            <person name="Maeda R."/>
            <person name="Honda K."/>
            <person name="Sakurai N."/>
            <person name="Takahashi Y."/>
            <person name="Watada M."/>
            <person name="Katoh T."/>
            <person name="Gotoh A."/>
            <person name="Gotoh Y."/>
            <person name="Taniguchi I."/>
            <person name="Nakamura K."/>
            <person name="Hayashi T."/>
            <person name="Katayama T."/>
            <person name="Uemura T."/>
            <person name="Hattori Y."/>
        </authorList>
    </citation>
    <scope>NUCLEOTIDE SEQUENCE [LARGE SCALE GENOMIC DNA]</scope>
    <source>
        <strain evidence="16 17">SB-73</strain>
    </source>
</reference>
<comment type="similarity">
    <text evidence="2 13">Belongs to the TIM50 family.</text>
</comment>
<proteinExistence type="inferred from homology"/>
<dbReference type="SMART" id="SM00577">
    <property type="entry name" value="CPDc"/>
    <property type="match status" value="1"/>
</dbReference>
<dbReference type="Gene3D" id="3.40.50.1000">
    <property type="entry name" value="HAD superfamily/HAD-like"/>
    <property type="match status" value="1"/>
</dbReference>
<keyword evidence="6" id="KW-0999">Mitochondrion inner membrane</keyword>
<evidence type="ECO:0000256" key="1">
    <source>
        <dbReference type="ARBA" id="ARBA00004434"/>
    </source>
</evidence>
<evidence type="ECO:0000259" key="15">
    <source>
        <dbReference type="PROSITE" id="PS50969"/>
    </source>
</evidence>
<evidence type="ECO:0000256" key="14">
    <source>
        <dbReference type="SAM" id="MobiDB-lite"/>
    </source>
</evidence>
<feature type="region of interest" description="Disordered" evidence="14">
    <location>
        <begin position="49"/>
        <end position="74"/>
    </location>
</feature>
<evidence type="ECO:0000256" key="8">
    <source>
        <dbReference type="ARBA" id="ARBA00022946"/>
    </source>
</evidence>
<dbReference type="InterPro" id="IPR036412">
    <property type="entry name" value="HAD-like_sf"/>
</dbReference>